<organism evidence="4 5">
    <name type="scientific">Abeliophyllum distichum</name>
    <dbReference type="NCBI Taxonomy" id="126358"/>
    <lineage>
        <taxon>Eukaryota</taxon>
        <taxon>Viridiplantae</taxon>
        <taxon>Streptophyta</taxon>
        <taxon>Embryophyta</taxon>
        <taxon>Tracheophyta</taxon>
        <taxon>Spermatophyta</taxon>
        <taxon>Magnoliopsida</taxon>
        <taxon>eudicotyledons</taxon>
        <taxon>Gunneridae</taxon>
        <taxon>Pentapetalae</taxon>
        <taxon>asterids</taxon>
        <taxon>lamiids</taxon>
        <taxon>Lamiales</taxon>
        <taxon>Oleaceae</taxon>
        <taxon>Forsythieae</taxon>
        <taxon>Abeliophyllum</taxon>
    </lineage>
</organism>
<evidence type="ECO:0000313" key="4">
    <source>
        <dbReference type="EMBL" id="KAL2498180.1"/>
    </source>
</evidence>
<dbReference type="AlphaFoldDB" id="A0ABD1SC52"/>
<accession>A0ABD1SC52</accession>
<dbReference type="GO" id="GO:0008270">
    <property type="term" value="F:zinc ion binding"/>
    <property type="evidence" value="ECO:0007669"/>
    <property type="project" value="UniProtKB-KW"/>
</dbReference>
<keyword evidence="5" id="KW-1185">Reference proteome</keyword>
<dbReference type="Pfam" id="PF00098">
    <property type="entry name" value="zf-CCHC"/>
    <property type="match status" value="1"/>
</dbReference>
<gene>
    <name evidence="4" type="ORF">Adt_23730</name>
</gene>
<name>A0ABD1SC52_9LAMI</name>
<evidence type="ECO:0000259" key="3">
    <source>
        <dbReference type="PROSITE" id="PS50158"/>
    </source>
</evidence>
<dbReference type="PANTHER" id="PTHR35317:SF35">
    <property type="entry name" value="DUF4219 DOMAIN-CONTAINING PROTEIN"/>
    <property type="match status" value="1"/>
</dbReference>
<evidence type="ECO:0000313" key="5">
    <source>
        <dbReference type="Proteomes" id="UP001604336"/>
    </source>
</evidence>
<keyword evidence="1" id="KW-0862">Zinc</keyword>
<proteinExistence type="predicted"/>
<evidence type="ECO:0000256" key="2">
    <source>
        <dbReference type="SAM" id="MobiDB-lite"/>
    </source>
</evidence>
<dbReference type="Pfam" id="PF14223">
    <property type="entry name" value="Retrotran_gag_2"/>
    <property type="match status" value="1"/>
</dbReference>
<dbReference type="SUPFAM" id="SSF57756">
    <property type="entry name" value="Retrovirus zinc finger-like domains"/>
    <property type="match status" value="1"/>
</dbReference>
<dbReference type="PROSITE" id="PS50158">
    <property type="entry name" value="ZF_CCHC"/>
    <property type="match status" value="1"/>
</dbReference>
<evidence type="ECO:0000256" key="1">
    <source>
        <dbReference type="PROSITE-ProRule" id="PRU00047"/>
    </source>
</evidence>
<protein>
    <recommendedName>
        <fullName evidence="3">CCHC-type domain-containing protein</fullName>
    </recommendedName>
</protein>
<feature type="domain" description="CCHC-type" evidence="3">
    <location>
        <begin position="289"/>
        <end position="302"/>
    </location>
</feature>
<feature type="compositionally biased region" description="Polar residues" evidence="2">
    <location>
        <begin position="271"/>
        <end position="280"/>
    </location>
</feature>
<reference evidence="5" key="1">
    <citation type="submission" date="2024-07" db="EMBL/GenBank/DDBJ databases">
        <title>Two chromosome-level genome assemblies of Korean endemic species Abeliophyllum distichum and Forsythia ovata (Oleaceae).</title>
        <authorList>
            <person name="Jang H."/>
        </authorList>
    </citation>
    <scope>NUCLEOTIDE SEQUENCE [LARGE SCALE GENOMIC DNA]</scope>
</reference>
<dbReference type="Proteomes" id="UP001604336">
    <property type="component" value="Unassembled WGS sequence"/>
</dbReference>
<keyword evidence="1" id="KW-0863">Zinc-finger</keyword>
<dbReference type="EMBL" id="JBFOLK010000007">
    <property type="protein sequence ID" value="KAL2498180.1"/>
    <property type="molecule type" value="Genomic_DNA"/>
</dbReference>
<dbReference type="InterPro" id="IPR001878">
    <property type="entry name" value="Znf_CCHC"/>
</dbReference>
<comment type="caution">
    <text evidence="4">The sequence shown here is derived from an EMBL/GenBank/DDBJ whole genome shotgun (WGS) entry which is preliminary data.</text>
</comment>
<feature type="region of interest" description="Disordered" evidence="2">
    <location>
        <begin position="256"/>
        <end position="280"/>
    </location>
</feature>
<dbReference type="InterPro" id="IPR036875">
    <property type="entry name" value="Znf_CCHC_sf"/>
</dbReference>
<keyword evidence="1" id="KW-0479">Metal-binding</keyword>
<sequence length="454" mass="52154">MDSASFRPPVLDGTNYNYWKIHMTVYIQALDEKSWHSIIRGYRPPSIIENNIEIEKPCEQWVIADFNNASRNSKALNAIFCFVDANQFRLISYCRIAKEAWEILQIAHEGTSKVKSCKLQMLTTEFENLRMKNNEAFKDFYARLCDISNQAHALGEKYSESKLVRKVLRSLPNRFHSKVTAIEESKDIDDIKIEELVGSLMTCELNLNTRKKEKATGIASWVEEEKDECDESNSDIDIALVTKQFDKFLKRSQNLKSTKNQRSLRNKYSKQNRQNQSNLPRITENRIQCYTCEGYGHIASECANNQKGKFGKKAINVTWSEDEESTDDQSGDEEVSNTQDISFTSCSISDSKLSDLFYERSHERSDIELNVEAVDVREELKQSREVNKQLTIGAARLNDVLSYRRTTNIRHGLGYTQHGEDKEAKKITFVKGITETGFDVSDNVMMSTKSVIND</sequence>
<dbReference type="PANTHER" id="PTHR35317">
    <property type="entry name" value="OS04G0629600 PROTEIN"/>
    <property type="match status" value="1"/>
</dbReference>